<dbReference type="PANTHER" id="PTHR40446:SF2">
    <property type="entry name" value="N-ACETYLGLUCOSAMINE-1-PHOSPHODIESTER ALPHA-N-ACETYLGLUCOSAMINIDASE"/>
    <property type="match status" value="1"/>
</dbReference>
<dbReference type="Gene3D" id="3.30.70.1070">
    <property type="entry name" value="Sporulation related repeat"/>
    <property type="match status" value="1"/>
</dbReference>
<feature type="domain" description="Phosphodiester glycosidase" evidence="2">
    <location>
        <begin position="369"/>
        <end position="558"/>
    </location>
</feature>
<reference evidence="3 4" key="1">
    <citation type="submission" date="2020-08" db="EMBL/GenBank/DDBJ databases">
        <title>Genomic Encyclopedia of Type Strains, Phase III (KMG-III): the genomes of soil and plant-associated and newly described type strains.</title>
        <authorList>
            <person name="Whitman W."/>
        </authorList>
    </citation>
    <scope>NUCLEOTIDE SEQUENCE [LARGE SCALE GENOMIC DNA]</scope>
    <source>
        <strain evidence="3 4">CECT 3313</strain>
    </source>
</reference>
<gene>
    <name evidence="3" type="ORF">FHS34_006916</name>
</gene>
<protein>
    <submittedName>
        <fullName evidence="3">Exopolysaccharide biosynthesis protein</fullName>
    </submittedName>
</protein>
<accession>A0A7W9Q1X2</accession>
<dbReference type="InterPro" id="IPR018711">
    <property type="entry name" value="NAGPA"/>
</dbReference>
<feature type="transmembrane region" description="Helical" evidence="1">
    <location>
        <begin position="20"/>
        <end position="39"/>
    </location>
</feature>
<dbReference type="PANTHER" id="PTHR40446">
    <property type="entry name" value="N-ACETYLGLUCOSAMINE-1-PHOSPHODIESTER ALPHA-N-ACETYLGLUCOSAMINIDASE"/>
    <property type="match status" value="1"/>
</dbReference>
<evidence type="ECO:0000313" key="3">
    <source>
        <dbReference type="EMBL" id="MBB5931407.1"/>
    </source>
</evidence>
<keyword evidence="1" id="KW-0472">Membrane</keyword>
<name>A0A7W9Q1X2_9ACTN</name>
<keyword evidence="1" id="KW-1133">Transmembrane helix</keyword>
<evidence type="ECO:0000256" key="1">
    <source>
        <dbReference type="SAM" id="Phobius"/>
    </source>
</evidence>
<dbReference type="Pfam" id="PF09992">
    <property type="entry name" value="NAGPA"/>
    <property type="match status" value="1"/>
</dbReference>
<dbReference type="EMBL" id="JACHJK010000016">
    <property type="protein sequence ID" value="MBB5931407.1"/>
    <property type="molecule type" value="Genomic_DNA"/>
</dbReference>
<comment type="caution">
    <text evidence="3">The sequence shown here is derived from an EMBL/GenBank/DDBJ whole genome shotgun (WGS) entry which is preliminary data.</text>
</comment>
<sequence length="564" mass="59445">MRQTHVQGVAQNTTRVRARLATTVVLAVTAPFLLLFSAAEAGSEPASNTAHTAHAAHTAQLVRTAQSTTTARWTSRTLAPGVTVRTGVILHPGTKHSWTVTVQAPAKSRWDSNDPDSPMAWAEVGTRTWADDTARKLTAAGLRPRTESVQWPRYADTPHGLMGYRVRTGRFATQAEAKKAASAVVRAGFHATLSWTGYDVQEPADRENIHVAVIDPKTLKGRVEATHDGNVAQRETTSAVARKMKSLVGVNGGFFVMTARDGVPGTMAGIGAYRGELESMAAGSRSALIIEDGGRGYRMADLTTTVTARSGTAAYRIQGINRVPGTVRNCGRPGTTPSELPWQDVTCQLANDMVQFTPAFRAALPTGAGVQVVLNASGTVVSVGARGGHVPSGGHVLQGIGRAADWLKTHAKPHSRVRVDEVIRTAEGERVVLGAGDSIVSAAPTLVKDGSIDIDAAAEGFVDPPYTSFGYAWASVRQPRTLAGIDKLGRLLLVTVDGRLTNGSEGFTVYESAAFMKSLGAVQAINLDGGGSTAMTVNGKLVNHPSDAAGERTVGDTVQILPKR</sequence>
<dbReference type="GO" id="GO:0042834">
    <property type="term" value="F:peptidoglycan binding"/>
    <property type="evidence" value="ECO:0007669"/>
    <property type="project" value="InterPro"/>
</dbReference>
<dbReference type="InterPro" id="IPR036680">
    <property type="entry name" value="SPOR-like_sf"/>
</dbReference>
<dbReference type="Proteomes" id="UP000585836">
    <property type="component" value="Unassembled WGS sequence"/>
</dbReference>
<organism evidence="3 4">
    <name type="scientific">Streptomyces echinatus</name>
    <dbReference type="NCBI Taxonomy" id="67293"/>
    <lineage>
        <taxon>Bacteria</taxon>
        <taxon>Bacillati</taxon>
        <taxon>Actinomycetota</taxon>
        <taxon>Actinomycetes</taxon>
        <taxon>Kitasatosporales</taxon>
        <taxon>Streptomycetaceae</taxon>
        <taxon>Streptomyces</taxon>
    </lineage>
</organism>
<evidence type="ECO:0000259" key="2">
    <source>
        <dbReference type="Pfam" id="PF09992"/>
    </source>
</evidence>
<keyword evidence="1" id="KW-0812">Transmembrane</keyword>
<dbReference type="AlphaFoldDB" id="A0A7W9Q1X2"/>
<evidence type="ECO:0000313" key="4">
    <source>
        <dbReference type="Proteomes" id="UP000585836"/>
    </source>
</evidence>
<proteinExistence type="predicted"/>
<keyword evidence="4" id="KW-1185">Reference proteome</keyword>